<accession>A0A5S6Q3Y1</accession>
<proteinExistence type="predicted"/>
<evidence type="ECO:0000313" key="2">
    <source>
        <dbReference type="Proteomes" id="UP000046395"/>
    </source>
</evidence>
<dbReference type="WBParaSite" id="TMUE_0000001950.1">
    <property type="protein sequence ID" value="TMUE_0000001950.1"/>
    <property type="gene ID" value="WBGene00297813"/>
</dbReference>
<keyword evidence="2" id="KW-1185">Reference proteome</keyword>
<protein>
    <submittedName>
        <fullName evidence="3">Uncharacterized protein</fullName>
    </submittedName>
</protein>
<feature type="region of interest" description="Disordered" evidence="1">
    <location>
        <begin position="81"/>
        <end position="102"/>
    </location>
</feature>
<name>A0A5S6Q3Y1_TRIMR</name>
<dbReference type="AlphaFoldDB" id="A0A5S6Q3Y1"/>
<feature type="compositionally biased region" description="Basic and acidic residues" evidence="1">
    <location>
        <begin position="85"/>
        <end position="102"/>
    </location>
</feature>
<organism evidence="2 3">
    <name type="scientific">Trichuris muris</name>
    <name type="common">Mouse whipworm</name>
    <dbReference type="NCBI Taxonomy" id="70415"/>
    <lineage>
        <taxon>Eukaryota</taxon>
        <taxon>Metazoa</taxon>
        <taxon>Ecdysozoa</taxon>
        <taxon>Nematoda</taxon>
        <taxon>Enoplea</taxon>
        <taxon>Dorylaimia</taxon>
        <taxon>Trichinellida</taxon>
        <taxon>Trichuridae</taxon>
        <taxon>Trichuris</taxon>
    </lineage>
</organism>
<evidence type="ECO:0000313" key="3">
    <source>
        <dbReference type="WBParaSite" id="TMUE_0000001950.1"/>
    </source>
</evidence>
<sequence>MLPSHGDPYAAPTYGRLHVPPPPPPLRHNYRAHHGASIPAGGPIITELTPSEYGSTVTTAPDGRSASVEREHYGYVRRLGHQRFHSTEQHSESPRDTKARSWREVNDDVAARVTAASSDSPPIIPRRDYDEHALYVDRGRHESTLKAKRTAKAEPKEPTPIVTYNSATMSRAVELYKSPNKNAELVAQQNAENVPMFQLPFGQLTHVEGMPFPPPPLLPPPPPFPPMLPYFLLPPPPPPPFGLPNGGCPPAPIVLGSPMDLELFSYGEAQRQNHLSKRCGNIGGCLQEANMFPGGPPPAPAAALPPPPPTFLPDSLCQPAPKEPTVSRQACRSLPLRSHCSLLSGHGEGQRQVGSVPSILLQGLYAARLADRRHRSHWTRHWSHSRLDSRMKTCAFASVAQLAYKN</sequence>
<reference evidence="3" key="1">
    <citation type="submission" date="2019-12" db="UniProtKB">
        <authorList>
            <consortium name="WormBaseParasite"/>
        </authorList>
    </citation>
    <scope>IDENTIFICATION</scope>
</reference>
<evidence type="ECO:0000256" key="1">
    <source>
        <dbReference type="SAM" id="MobiDB-lite"/>
    </source>
</evidence>
<dbReference type="Proteomes" id="UP000046395">
    <property type="component" value="Unassembled WGS sequence"/>
</dbReference>
<feature type="region of interest" description="Disordered" evidence="1">
    <location>
        <begin position="1"/>
        <end position="29"/>
    </location>
</feature>